<organism evidence="2 3">
    <name type="scientific">[Lactobacillus] rogosae</name>
    <dbReference type="NCBI Taxonomy" id="706562"/>
    <lineage>
        <taxon>Bacteria</taxon>
        <taxon>Bacillati</taxon>
        <taxon>Bacillota</taxon>
        <taxon>Clostridia</taxon>
        <taxon>Lachnospirales</taxon>
        <taxon>Lachnospiraceae</taxon>
        <taxon>Lachnospira</taxon>
    </lineage>
</organism>
<comment type="caution">
    <text evidence="2">The sequence shown here is derived from an EMBL/GenBank/DDBJ whole genome shotgun (WGS) entry which is preliminary data.</text>
</comment>
<accession>A0ABV1BSS1</accession>
<keyword evidence="3" id="KW-1185">Reference proteome</keyword>
<evidence type="ECO:0000313" key="2">
    <source>
        <dbReference type="EMBL" id="MEQ2378810.1"/>
    </source>
</evidence>
<dbReference type="EMBL" id="JBBMER010000002">
    <property type="protein sequence ID" value="MEQ2378810.1"/>
    <property type="molecule type" value="Genomic_DNA"/>
</dbReference>
<feature type="transmembrane region" description="Helical" evidence="1">
    <location>
        <begin position="208"/>
        <end position="232"/>
    </location>
</feature>
<evidence type="ECO:0000313" key="3">
    <source>
        <dbReference type="Proteomes" id="UP001442364"/>
    </source>
</evidence>
<feature type="transmembrane region" description="Helical" evidence="1">
    <location>
        <begin position="238"/>
        <end position="258"/>
    </location>
</feature>
<dbReference type="Proteomes" id="UP001442364">
    <property type="component" value="Unassembled WGS sequence"/>
</dbReference>
<reference evidence="2 3" key="1">
    <citation type="submission" date="2024-03" db="EMBL/GenBank/DDBJ databases">
        <title>Human intestinal bacterial collection.</title>
        <authorList>
            <person name="Pauvert C."/>
            <person name="Hitch T.C.A."/>
            <person name="Clavel T."/>
        </authorList>
    </citation>
    <scope>NUCLEOTIDE SEQUENCE [LARGE SCALE GENOMIC DNA]</scope>
    <source>
        <strain evidence="2 3">CLA-AA-H255</strain>
    </source>
</reference>
<proteinExistence type="predicted"/>
<protein>
    <submittedName>
        <fullName evidence="2">Uncharacterized protein</fullName>
    </submittedName>
</protein>
<feature type="transmembrane region" description="Helical" evidence="1">
    <location>
        <begin position="41"/>
        <end position="57"/>
    </location>
</feature>
<keyword evidence="1" id="KW-0472">Membrane</keyword>
<feature type="transmembrane region" description="Helical" evidence="1">
    <location>
        <begin position="301"/>
        <end position="322"/>
    </location>
</feature>
<sequence length="440" mass="50166">MQIRHLRNSKIITEILILCVAYISMAAGVYIGIAGNDTSKAYYSLIVIIPAIVTYFSRKYIKSYPLFMVINLVFVVIAALLADTDLEFAGYVICAAAISGHSIRLKNLYVNKKQYERVQENIYDETGKSKDDMLIAVNASEKLHIAYGIFMIGFYILGGIEGNSVLMEIQAFLFVMFVLCQFVYNQVSRLYEVFVFNEGKSEFPARRIMGINVLIMIVFGLLLVFGMLIFYHGRYGNIFSMIGMALLAIIKWILKLLLMLRGDDDTVMDDYIEETTTSPEPVEDEMDVMVNNAAGNALMEVVAIFLIIGVIILIIVTIVRYASRFRKSLDNDKDEVEYINNDEEKEYKVKKSVKVKDTKDKANIRYRKLYKKYAKSKKVVTKSKLAGAKVDSHMMPEEITSKLITDDEAKARRITDDYEKARYSNGEVSEEDISFLKNFK</sequence>
<feature type="transmembrane region" description="Helical" evidence="1">
    <location>
        <begin position="166"/>
        <end position="187"/>
    </location>
</feature>
<feature type="transmembrane region" description="Helical" evidence="1">
    <location>
        <begin position="143"/>
        <end position="160"/>
    </location>
</feature>
<gene>
    <name evidence="2" type="ORF">WMO14_02785</name>
</gene>
<feature type="transmembrane region" description="Helical" evidence="1">
    <location>
        <begin position="64"/>
        <end position="82"/>
    </location>
</feature>
<keyword evidence="1" id="KW-1133">Transmembrane helix</keyword>
<evidence type="ECO:0000256" key="1">
    <source>
        <dbReference type="SAM" id="Phobius"/>
    </source>
</evidence>
<dbReference type="RefSeq" id="WP_055174248.1">
    <property type="nucleotide sequence ID" value="NZ_DAWCMB010000293.1"/>
</dbReference>
<feature type="transmembrane region" description="Helical" evidence="1">
    <location>
        <begin position="12"/>
        <end position="35"/>
    </location>
</feature>
<keyword evidence="1" id="KW-0812">Transmembrane</keyword>
<name>A0ABV1BSS1_9FIRM</name>